<gene>
    <name evidence="2" type="ORF">ATEIFO6365_0006040900</name>
</gene>
<evidence type="ECO:0000313" key="3">
    <source>
        <dbReference type="Proteomes" id="UP000452235"/>
    </source>
</evidence>
<protein>
    <submittedName>
        <fullName evidence="2">Uncharacterized protein</fullName>
    </submittedName>
</protein>
<feature type="region of interest" description="Disordered" evidence="1">
    <location>
        <begin position="71"/>
        <end position="121"/>
    </location>
</feature>
<dbReference type="AlphaFoldDB" id="A0A5M3YY35"/>
<accession>A0A5M3YY35</accession>
<evidence type="ECO:0000313" key="2">
    <source>
        <dbReference type="EMBL" id="GFF17072.1"/>
    </source>
</evidence>
<dbReference type="Proteomes" id="UP000452235">
    <property type="component" value="Unassembled WGS sequence"/>
</dbReference>
<dbReference type="OrthoDB" id="4227359at2759"/>
<comment type="caution">
    <text evidence="2">The sequence shown here is derived from an EMBL/GenBank/DDBJ whole genome shotgun (WGS) entry which is preliminary data.</text>
</comment>
<proteinExistence type="predicted"/>
<dbReference type="VEuPathDB" id="FungiDB:ATEG_03177"/>
<reference evidence="2 3" key="1">
    <citation type="submission" date="2020-01" db="EMBL/GenBank/DDBJ databases">
        <title>Aspergillus terreus IFO 6365 whole genome shotgun sequence.</title>
        <authorList>
            <person name="Kanamasa S."/>
            <person name="Takahashi H."/>
        </authorList>
    </citation>
    <scope>NUCLEOTIDE SEQUENCE [LARGE SCALE GENOMIC DNA]</scope>
    <source>
        <strain evidence="2 3">IFO 6365</strain>
    </source>
</reference>
<sequence length="121" mass="12895">MASTSTSTSTSTTSAAAVATATTATATASTGDTHLHLSANFAHNPQTKSPPIGYDHEVYLQLLGGREGAVQKTPNQIYREERARRRTTRALDPAILDPQGDPSPVDFECAENQGVKERLRG</sequence>
<keyword evidence="3" id="KW-1185">Reference proteome</keyword>
<name>A0A5M3YY35_ASPTE</name>
<dbReference type="EMBL" id="BLJY01000006">
    <property type="protein sequence ID" value="GFF17072.1"/>
    <property type="molecule type" value="Genomic_DNA"/>
</dbReference>
<evidence type="ECO:0000256" key="1">
    <source>
        <dbReference type="SAM" id="MobiDB-lite"/>
    </source>
</evidence>
<organism evidence="2 3">
    <name type="scientific">Aspergillus terreus</name>
    <dbReference type="NCBI Taxonomy" id="33178"/>
    <lineage>
        <taxon>Eukaryota</taxon>
        <taxon>Fungi</taxon>
        <taxon>Dikarya</taxon>
        <taxon>Ascomycota</taxon>
        <taxon>Pezizomycotina</taxon>
        <taxon>Eurotiomycetes</taxon>
        <taxon>Eurotiomycetidae</taxon>
        <taxon>Eurotiales</taxon>
        <taxon>Aspergillaceae</taxon>
        <taxon>Aspergillus</taxon>
        <taxon>Aspergillus subgen. Circumdati</taxon>
    </lineage>
</organism>